<dbReference type="Proteomes" id="UP000271974">
    <property type="component" value="Unassembled WGS sequence"/>
</dbReference>
<keyword evidence="2" id="KW-1185">Reference proteome</keyword>
<gene>
    <name evidence="1" type="ORF">EGW08_000070</name>
</gene>
<protein>
    <submittedName>
        <fullName evidence="1">Uncharacterized protein</fullName>
    </submittedName>
</protein>
<sequence>MPRAGFRAIWLVCDDDQRGLQLEPVTQTIRKNDHVLVAFEQKGLTQYLVGIANEDEDSDGDIDVSFLRKSLKVDNKFVKPNVEDNGSVKKQNVHAILPPPVATGTTSRTKNGIVFDMDFSKIKLCFNLLDLMLTFVVSELKTCRAGRLRSATTEPVWRTGRAAYEMFVYPVSKKEGQKCLIDVSRRKSPRYIFSSVRPGVCAAESRDCQVQVSRARPVLWNDMREQRTQQEGRKEGRWGRLAVTSVCLGCACPRGQGLRSDFPPARLSCVQCVDVGRFPLGWGDRARRCTERGQVGERATIGGQTLGQDGCLRASV</sequence>
<dbReference type="AlphaFoldDB" id="A0A433UED3"/>
<name>A0A433UED3_ELYCH</name>
<evidence type="ECO:0000313" key="1">
    <source>
        <dbReference type="EMBL" id="RUS92217.1"/>
    </source>
</evidence>
<accession>A0A433UED3</accession>
<reference evidence="1 2" key="1">
    <citation type="submission" date="2019-01" db="EMBL/GenBank/DDBJ databases">
        <title>A draft genome assembly of the solar-powered sea slug Elysia chlorotica.</title>
        <authorList>
            <person name="Cai H."/>
            <person name="Li Q."/>
            <person name="Fang X."/>
            <person name="Li J."/>
            <person name="Curtis N.E."/>
            <person name="Altenburger A."/>
            <person name="Shibata T."/>
            <person name="Feng M."/>
            <person name="Maeda T."/>
            <person name="Schwartz J.A."/>
            <person name="Shigenobu S."/>
            <person name="Lundholm N."/>
            <person name="Nishiyama T."/>
            <person name="Yang H."/>
            <person name="Hasebe M."/>
            <person name="Li S."/>
            <person name="Pierce S.K."/>
            <person name="Wang J."/>
        </authorList>
    </citation>
    <scope>NUCLEOTIDE SEQUENCE [LARGE SCALE GENOMIC DNA]</scope>
    <source>
        <strain evidence="1">EC2010</strain>
        <tissue evidence="1">Whole organism of an adult</tissue>
    </source>
</reference>
<evidence type="ECO:0000313" key="2">
    <source>
        <dbReference type="Proteomes" id="UP000271974"/>
    </source>
</evidence>
<organism evidence="1 2">
    <name type="scientific">Elysia chlorotica</name>
    <name type="common">Eastern emerald elysia</name>
    <name type="synonym">Sea slug</name>
    <dbReference type="NCBI Taxonomy" id="188477"/>
    <lineage>
        <taxon>Eukaryota</taxon>
        <taxon>Metazoa</taxon>
        <taxon>Spiralia</taxon>
        <taxon>Lophotrochozoa</taxon>
        <taxon>Mollusca</taxon>
        <taxon>Gastropoda</taxon>
        <taxon>Heterobranchia</taxon>
        <taxon>Euthyneura</taxon>
        <taxon>Panpulmonata</taxon>
        <taxon>Sacoglossa</taxon>
        <taxon>Placobranchoidea</taxon>
        <taxon>Plakobranchidae</taxon>
        <taxon>Elysia</taxon>
    </lineage>
</organism>
<dbReference type="EMBL" id="RQTK01000001">
    <property type="protein sequence ID" value="RUS92217.1"/>
    <property type="molecule type" value="Genomic_DNA"/>
</dbReference>
<proteinExistence type="predicted"/>
<comment type="caution">
    <text evidence="1">The sequence shown here is derived from an EMBL/GenBank/DDBJ whole genome shotgun (WGS) entry which is preliminary data.</text>
</comment>